<comment type="similarity">
    <text evidence="2 7">Belongs to the peptidase M14 family.</text>
</comment>
<sequence>MKVKRFFKYFMVIVSALAIAFTSYAFDTTTAAPTIVEKDAPEMALMEIIVPSEDMLDNLVASGYELTGYVSERNGELEVHAILSEDDSELLESQGYEVNVIQTAQDVERMLNQQARKSLNKFELSSETDQIKVFRVDYFTNQSGTFLYLEAKSSAGRDVTMTAEWVDANGEEQTANMVRKIDAGVYLYHYVLTKIDSVPNNVVITTNQNGQVETELTEWIEDGTPVGGEYLQNFVDRYMNPTEITERIESLAEEFPELAEIIDLPYETNGYRRHAQATLGSTVPAAFVLTSKAWGHEGGNDITVTVEAPDEANQDLAVSVDGSAITVSLATDDSGEPASTANEVIAAINETAGDLVTAALYRQSDGSGVVQPESTISLTDNLSAPADISRDPYTVKAIRIGKHRDGSKLGVLGYSQEHAREWVTPLVSVETAERLLRNYYTDENTKALVDNLDIFIVPTVNPDGGHYSFFDYNMQRKNITNHCGPEASDPAYRNSWGVDLNRNHEVGSVYNGYIGGSTSCTSGTYAGPEPNSEPEAQNLIWLAEQNPNIKFAMNIHAYGGYFMWSPGAYDADRNPLPVPTAGEEAYFWEASEHILQTIKNHRGTVILPGRTGPIPDVLYSAGGNSADALWYNHDIYAWNFEVGADLWDEERERWVSVGFQPDFEEGHAEAMEFANGLIGLLEVALANANDETNPETTLVPEGGIYDGPVDIEFEMSEPATVYYTLDGSKPTMDSAAVMVGGTRDLMESITIEETSVIKWFSVDAAGNIENDYNPNGDDTNYNIAAIVIDDLPNGINTGVLSSVLLQNRFEFEIPSMTRVLQNKLTPISNFERQGDGAKVVHHMQLFLNQLDKLEKDGKVTEDGNLIISTYGNAMIDYWSE</sequence>
<dbReference type="GO" id="GO:0004181">
    <property type="term" value="F:metallocarboxypeptidase activity"/>
    <property type="evidence" value="ECO:0007669"/>
    <property type="project" value="InterPro"/>
</dbReference>
<dbReference type="PROSITE" id="PS52035">
    <property type="entry name" value="PEPTIDASE_M14"/>
    <property type="match status" value="1"/>
</dbReference>
<dbReference type="Pfam" id="PF00246">
    <property type="entry name" value="Peptidase_M14"/>
    <property type="match status" value="1"/>
</dbReference>
<dbReference type="RefSeq" id="WP_188386364.1">
    <property type="nucleotide sequence ID" value="NZ_BMEY01000035.1"/>
</dbReference>
<keyword evidence="3" id="KW-0645">Protease</keyword>
<dbReference type="InterPro" id="IPR059177">
    <property type="entry name" value="GH29D-like_dom"/>
</dbReference>
<dbReference type="GO" id="GO:0005615">
    <property type="term" value="C:extracellular space"/>
    <property type="evidence" value="ECO:0007669"/>
    <property type="project" value="TreeGrafter"/>
</dbReference>
<accession>A0A916WFM8</accession>
<dbReference type="Proteomes" id="UP000613512">
    <property type="component" value="Unassembled WGS sequence"/>
</dbReference>
<evidence type="ECO:0000256" key="4">
    <source>
        <dbReference type="ARBA" id="ARBA00022801"/>
    </source>
</evidence>
<keyword evidence="6" id="KW-0482">Metalloprotease</keyword>
<evidence type="ECO:0000256" key="7">
    <source>
        <dbReference type="PROSITE-ProRule" id="PRU01379"/>
    </source>
</evidence>
<evidence type="ECO:0000256" key="3">
    <source>
        <dbReference type="ARBA" id="ARBA00022670"/>
    </source>
</evidence>
<evidence type="ECO:0000256" key="2">
    <source>
        <dbReference type="ARBA" id="ARBA00005988"/>
    </source>
</evidence>
<dbReference type="Pfam" id="PF22888">
    <property type="entry name" value="FIMAH"/>
    <property type="match status" value="1"/>
</dbReference>
<dbReference type="PANTHER" id="PTHR11705:SF143">
    <property type="entry name" value="SLL0236 PROTEIN"/>
    <property type="match status" value="1"/>
</dbReference>
<gene>
    <name evidence="10" type="ORF">GCM10008025_39090</name>
</gene>
<evidence type="ECO:0000259" key="9">
    <source>
        <dbReference type="PROSITE" id="PS52035"/>
    </source>
</evidence>
<feature type="domain" description="Peptidase M14" evidence="9">
    <location>
        <begin position="336"/>
        <end position="684"/>
    </location>
</feature>
<evidence type="ECO:0000313" key="10">
    <source>
        <dbReference type="EMBL" id="GGA92852.1"/>
    </source>
</evidence>
<keyword evidence="4" id="KW-0378">Hydrolase</keyword>
<dbReference type="InterPro" id="IPR054470">
    <property type="entry name" value="FIMAH_dom"/>
</dbReference>
<comment type="cofactor">
    <cofactor evidence="1">
        <name>Zn(2+)</name>
        <dbReference type="ChEBI" id="CHEBI:29105"/>
    </cofactor>
</comment>
<keyword evidence="11" id="KW-1185">Reference proteome</keyword>
<dbReference type="Gene3D" id="3.40.630.10">
    <property type="entry name" value="Zn peptidases"/>
    <property type="match status" value="1"/>
</dbReference>
<dbReference type="Pfam" id="PF13290">
    <property type="entry name" value="CHB_HEX_C_1"/>
    <property type="match status" value="1"/>
</dbReference>
<evidence type="ECO:0000256" key="8">
    <source>
        <dbReference type="SAM" id="SignalP"/>
    </source>
</evidence>
<reference evidence="10" key="2">
    <citation type="submission" date="2020-09" db="EMBL/GenBank/DDBJ databases">
        <authorList>
            <person name="Sun Q."/>
            <person name="Zhou Y."/>
        </authorList>
    </citation>
    <scope>NUCLEOTIDE SEQUENCE</scope>
    <source>
        <strain evidence="10">CGMCC 1.12408</strain>
    </source>
</reference>
<dbReference type="AlphaFoldDB" id="A0A916WFM8"/>
<proteinExistence type="inferred from homology"/>
<dbReference type="EMBL" id="BMEY01000035">
    <property type="protein sequence ID" value="GGA92852.1"/>
    <property type="molecule type" value="Genomic_DNA"/>
</dbReference>
<dbReference type="GO" id="GO:0006508">
    <property type="term" value="P:proteolysis"/>
    <property type="evidence" value="ECO:0007669"/>
    <property type="project" value="UniProtKB-KW"/>
</dbReference>
<comment type="caution">
    <text evidence="10">The sequence shown here is derived from an EMBL/GenBank/DDBJ whole genome shotgun (WGS) entry which is preliminary data.</text>
</comment>
<dbReference type="SMART" id="SM00631">
    <property type="entry name" value="Zn_pept"/>
    <property type="match status" value="1"/>
</dbReference>
<reference evidence="10" key="1">
    <citation type="journal article" date="2014" name="Int. J. Syst. Evol. Microbiol.">
        <title>Complete genome sequence of Corynebacterium casei LMG S-19264T (=DSM 44701T), isolated from a smear-ripened cheese.</title>
        <authorList>
            <consortium name="US DOE Joint Genome Institute (JGI-PGF)"/>
            <person name="Walter F."/>
            <person name="Albersmeier A."/>
            <person name="Kalinowski J."/>
            <person name="Ruckert C."/>
        </authorList>
    </citation>
    <scope>NUCLEOTIDE SEQUENCE</scope>
    <source>
        <strain evidence="10">CGMCC 1.12408</strain>
    </source>
</reference>
<feature type="chain" id="PRO_5038974026" description="Peptidase M14 domain-containing protein" evidence="8">
    <location>
        <begin position="26"/>
        <end position="880"/>
    </location>
</feature>
<keyword evidence="8" id="KW-0732">Signal</keyword>
<organism evidence="10 11">
    <name type="scientific">Ornithinibacillus halotolerans</name>
    <dbReference type="NCBI Taxonomy" id="1274357"/>
    <lineage>
        <taxon>Bacteria</taxon>
        <taxon>Bacillati</taxon>
        <taxon>Bacillota</taxon>
        <taxon>Bacilli</taxon>
        <taxon>Bacillales</taxon>
        <taxon>Bacillaceae</taxon>
        <taxon>Ornithinibacillus</taxon>
    </lineage>
</organism>
<feature type="signal peptide" evidence="8">
    <location>
        <begin position="1"/>
        <end position="25"/>
    </location>
</feature>
<evidence type="ECO:0000256" key="6">
    <source>
        <dbReference type="ARBA" id="ARBA00023049"/>
    </source>
</evidence>
<feature type="active site" description="Proton donor/acceptor" evidence="7">
    <location>
        <position position="641"/>
    </location>
</feature>
<evidence type="ECO:0000256" key="1">
    <source>
        <dbReference type="ARBA" id="ARBA00001947"/>
    </source>
</evidence>
<dbReference type="PANTHER" id="PTHR11705">
    <property type="entry name" value="PROTEASE FAMILY M14 CARBOXYPEPTIDASE A,B"/>
    <property type="match status" value="1"/>
</dbReference>
<dbReference type="InterPro" id="IPR000834">
    <property type="entry name" value="Peptidase_M14"/>
</dbReference>
<evidence type="ECO:0000313" key="11">
    <source>
        <dbReference type="Proteomes" id="UP000613512"/>
    </source>
</evidence>
<dbReference type="SUPFAM" id="SSF53187">
    <property type="entry name" value="Zn-dependent exopeptidases"/>
    <property type="match status" value="1"/>
</dbReference>
<name>A0A916WFM8_9BACI</name>
<evidence type="ECO:0000256" key="5">
    <source>
        <dbReference type="ARBA" id="ARBA00022833"/>
    </source>
</evidence>
<dbReference type="GO" id="GO:0008270">
    <property type="term" value="F:zinc ion binding"/>
    <property type="evidence" value="ECO:0007669"/>
    <property type="project" value="InterPro"/>
</dbReference>
<keyword evidence="5" id="KW-0862">Zinc</keyword>
<protein>
    <recommendedName>
        <fullName evidence="9">Peptidase M14 domain-containing protein</fullName>
    </recommendedName>
</protein>